<dbReference type="PANTHER" id="PTHR21090:SF5">
    <property type="entry name" value="PENTAFUNCTIONAL AROM POLYPEPTIDE"/>
    <property type="match status" value="1"/>
</dbReference>
<evidence type="ECO:0000256" key="7">
    <source>
        <dbReference type="HAMAP-Rule" id="MF_00210"/>
    </source>
</evidence>
<feature type="binding site" evidence="7">
    <location>
        <position position="25"/>
    </location>
    <ligand>
        <name>phosphoenolpyruvate</name>
        <dbReference type="ChEBI" id="CHEBI:58702"/>
    </ligand>
</feature>
<feature type="active site" description="Proton acceptor" evidence="7">
    <location>
        <position position="330"/>
    </location>
</feature>
<dbReference type="EC" id="2.5.1.19" evidence="7"/>
<evidence type="ECO:0000256" key="1">
    <source>
        <dbReference type="ARBA" id="ARBA00004811"/>
    </source>
</evidence>
<feature type="domain" description="Enolpyruvate transferase" evidence="8">
    <location>
        <begin position="13"/>
        <end position="436"/>
    </location>
</feature>
<feature type="binding site" evidence="7">
    <location>
        <position position="361"/>
    </location>
    <ligand>
        <name>phosphoenolpyruvate</name>
        <dbReference type="ChEBI" id="CHEBI:58702"/>
    </ligand>
</feature>
<feature type="binding site" evidence="7">
    <location>
        <position position="177"/>
    </location>
    <ligand>
        <name>3-phosphoshikimate</name>
        <dbReference type="ChEBI" id="CHEBI:145989"/>
    </ligand>
</feature>
<feature type="binding site" evidence="7">
    <location>
        <position position="25"/>
    </location>
    <ligand>
        <name>3-phosphoshikimate</name>
        <dbReference type="ChEBI" id="CHEBI:145989"/>
    </ligand>
</feature>
<feature type="binding site" evidence="7">
    <location>
        <position position="330"/>
    </location>
    <ligand>
        <name>3-phosphoshikimate</name>
        <dbReference type="ChEBI" id="CHEBI:145989"/>
    </ligand>
</feature>
<reference evidence="9 10" key="1">
    <citation type="journal article" date="2021" name="Sci. Rep.">
        <title>The distribution of antibiotic resistance genes in chicken gut microbiota commensals.</title>
        <authorList>
            <person name="Juricova H."/>
            <person name="Matiasovicova J."/>
            <person name="Kubasova T."/>
            <person name="Cejkova D."/>
            <person name="Rychlik I."/>
        </authorList>
    </citation>
    <scope>NUCLEOTIDE SEQUENCE [LARGE SCALE GENOMIC DNA]</scope>
    <source>
        <strain evidence="9 10">An773</strain>
    </source>
</reference>
<evidence type="ECO:0000313" key="10">
    <source>
        <dbReference type="Proteomes" id="UP000716906"/>
    </source>
</evidence>
<comment type="subunit">
    <text evidence="7">Monomer.</text>
</comment>
<feature type="binding site" evidence="7">
    <location>
        <position position="104"/>
    </location>
    <ligand>
        <name>phosphoenolpyruvate</name>
        <dbReference type="ChEBI" id="CHEBI:58702"/>
    </ligand>
</feature>
<keyword evidence="3 7" id="KW-0028">Amino-acid biosynthesis</keyword>
<dbReference type="NCBIfam" id="TIGR01356">
    <property type="entry name" value="aroA"/>
    <property type="match status" value="1"/>
</dbReference>
<dbReference type="InterPro" id="IPR006264">
    <property type="entry name" value="EPSP_synthase"/>
</dbReference>
<dbReference type="PANTHER" id="PTHR21090">
    <property type="entry name" value="AROM/DEHYDROQUINATE SYNTHASE"/>
    <property type="match status" value="1"/>
</dbReference>
<dbReference type="GO" id="GO:0003866">
    <property type="term" value="F:3-phosphoshikimate 1-carboxyvinyltransferase activity"/>
    <property type="evidence" value="ECO:0007669"/>
    <property type="project" value="UniProtKB-EC"/>
</dbReference>
<dbReference type="PROSITE" id="PS00885">
    <property type="entry name" value="EPSP_SYNTHASE_2"/>
    <property type="match status" value="1"/>
</dbReference>
<evidence type="ECO:0000256" key="2">
    <source>
        <dbReference type="ARBA" id="ARBA00009948"/>
    </source>
</evidence>
<feature type="binding site" evidence="7">
    <location>
        <position position="403"/>
    </location>
    <ligand>
        <name>phosphoenolpyruvate</name>
        <dbReference type="ChEBI" id="CHEBI:58702"/>
    </ligand>
</feature>
<accession>A0ABS2E8Z7</accession>
<evidence type="ECO:0000256" key="4">
    <source>
        <dbReference type="ARBA" id="ARBA00022679"/>
    </source>
</evidence>
<comment type="similarity">
    <text evidence="2 7">Belongs to the EPSP synthase family.</text>
</comment>
<sequence length="439" mass="46165">MRDNSRIIRPAGRPFNGEITVPGDKSISHRAVMFGAIAKGTTRIRNFLMGADCLSTIDCFRRLGVQIDVEAAPGQVTVHGRGLRGLKGQQEPAVSIVLDTGNSGTTTRLVSGILAGQDFPSLLSGDASLNTRPMKRIMEPLSQMGARIRSVNGNGCAPLAIEPGQLHGIHYTTKVASAQVKSAILLAGLYADSPTSVTEPALSRNHTELMLKGFGADVSSIINEDGTATASIRPCRELFAQDIVVPGDISSAAYFIAAALLVPGSSLLIKNVGINPTRAGFLSVCRDMGGDITLLNERQAGGEPSADLLVKHSSLHSVTIEGGLIPTLIDELPMAAVLAAFADGTTVIRDAAELKVKESDRIATVTANLRAMGCDVTPTDDGMIIRGGKSLHGAVLDSYLDHRIAMSFAVAGLAAGGETRIRNANCVDISFPGFYDYFN</sequence>
<dbReference type="PIRSF" id="PIRSF000505">
    <property type="entry name" value="EPSPS"/>
    <property type="match status" value="1"/>
</dbReference>
<protein>
    <recommendedName>
        <fullName evidence="7">3-phosphoshikimate 1-carboxyvinyltransferase</fullName>
        <ecNumber evidence="7">2.5.1.19</ecNumber>
    </recommendedName>
    <alternativeName>
        <fullName evidence="7">5-enolpyruvylshikimate-3-phosphate synthase</fullName>
        <shortName evidence="7">EPSP synthase</shortName>
        <shortName evidence="7">EPSPS</shortName>
    </alternativeName>
</protein>
<dbReference type="InterPro" id="IPR013792">
    <property type="entry name" value="RNA3'P_cycl/enolpyr_Trfase_a/b"/>
</dbReference>
<feature type="binding site" evidence="7">
    <location>
        <position position="357"/>
    </location>
    <ligand>
        <name>3-phosphoshikimate</name>
        <dbReference type="ChEBI" id="CHEBI:145989"/>
    </ligand>
</feature>
<dbReference type="PROSITE" id="PS00104">
    <property type="entry name" value="EPSP_SYNTHASE_1"/>
    <property type="match status" value="1"/>
</dbReference>
<keyword evidence="7" id="KW-0963">Cytoplasm</keyword>
<dbReference type="SUPFAM" id="SSF55205">
    <property type="entry name" value="EPT/RTPC-like"/>
    <property type="match status" value="1"/>
</dbReference>
<dbReference type="Proteomes" id="UP000716906">
    <property type="component" value="Unassembled WGS sequence"/>
</dbReference>
<evidence type="ECO:0000256" key="6">
    <source>
        <dbReference type="ARBA" id="ARBA00044633"/>
    </source>
</evidence>
<dbReference type="InterPro" id="IPR036968">
    <property type="entry name" value="Enolpyruvate_Tfrase_sf"/>
</dbReference>
<proteinExistence type="inferred from homology"/>
<dbReference type="Pfam" id="PF00275">
    <property type="entry name" value="EPSP_synthase"/>
    <property type="match status" value="1"/>
</dbReference>
<keyword evidence="4 7" id="KW-0808">Transferase</keyword>
<dbReference type="Gene3D" id="3.65.10.10">
    <property type="entry name" value="Enolpyruvate transferase domain"/>
    <property type="match status" value="2"/>
</dbReference>
<feature type="binding site" evidence="7">
    <location>
        <position position="26"/>
    </location>
    <ligand>
        <name>3-phosphoshikimate</name>
        <dbReference type="ChEBI" id="CHEBI:145989"/>
    </ligand>
</feature>
<comment type="pathway">
    <text evidence="1 7">Metabolic intermediate biosynthesis; chorismate biosynthesis; chorismate from D-erythrose 4-phosphate and phosphoenolpyruvate: step 6/7.</text>
</comment>
<comment type="caution">
    <text evidence="9">The sequence shown here is derived from an EMBL/GenBank/DDBJ whole genome shotgun (WGS) entry which is preliminary data.</text>
</comment>
<comment type="catalytic activity">
    <reaction evidence="6">
        <text>3-phosphoshikimate + phosphoenolpyruvate = 5-O-(1-carboxyvinyl)-3-phosphoshikimate + phosphate</text>
        <dbReference type="Rhea" id="RHEA:21256"/>
        <dbReference type="ChEBI" id="CHEBI:43474"/>
        <dbReference type="ChEBI" id="CHEBI:57701"/>
        <dbReference type="ChEBI" id="CHEBI:58702"/>
        <dbReference type="ChEBI" id="CHEBI:145989"/>
        <dbReference type="EC" id="2.5.1.19"/>
    </reaction>
    <physiologicalReaction direction="left-to-right" evidence="6">
        <dbReference type="Rhea" id="RHEA:21257"/>
    </physiologicalReaction>
</comment>
<comment type="subcellular location">
    <subcellularLocation>
        <location evidence="7">Cytoplasm</location>
    </subcellularLocation>
</comment>
<dbReference type="InterPro" id="IPR001986">
    <property type="entry name" value="Enolpyruvate_Tfrase_dom"/>
</dbReference>
<feature type="binding site" evidence="7">
    <location>
        <position position="30"/>
    </location>
    <ligand>
        <name>3-phosphoshikimate</name>
        <dbReference type="ChEBI" id="CHEBI:145989"/>
    </ligand>
</feature>
<dbReference type="RefSeq" id="WP_205156008.1">
    <property type="nucleotide sequence ID" value="NZ_JACLYY010000007.1"/>
</dbReference>
<feature type="binding site" evidence="7">
    <location>
        <position position="179"/>
    </location>
    <ligand>
        <name>3-phosphoshikimate</name>
        <dbReference type="ChEBI" id="CHEBI:145989"/>
    </ligand>
</feature>
<dbReference type="InterPro" id="IPR023193">
    <property type="entry name" value="EPSP_synthase_CS"/>
</dbReference>
<feature type="binding site" evidence="7">
    <location>
        <position position="132"/>
    </location>
    <ligand>
        <name>phosphoenolpyruvate</name>
        <dbReference type="ChEBI" id="CHEBI:58702"/>
    </ligand>
</feature>
<keyword evidence="10" id="KW-1185">Reference proteome</keyword>
<name>A0ABS2E8Z7_9FIRM</name>
<gene>
    <name evidence="7 9" type="primary">aroA</name>
    <name evidence="9" type="ORF">H7U36_08430</name>
</gene>
<evidence type="ECO:0000256" key="5">
    <source>
        <dbReference type="ARBA" id="ARBA00023141"/>
    </source>
</evidence>
<keyword evidence="5 7" id="KW-0057">Aromatic amino acid biosynthesis</keyword>
<organism evidence="9 10">
    <name type="scientific">Faecalicatena fissicatena</name>
    <dbReference type="NCBI Taxonomy" id="290055"/>
    <lineage>
        <taxon>Bacteria</taxon>
        <taxon>Bacillati</taxon>
        <taxon>Bacillota</taxon>
        <taxon>Clostridia</taxon>
        <taxon>Lachnospirales</taxon>
        <taxon>Lachnospiraceae</taxon>
        <taxon>Faecalicatena</taxon>
    </lineage>
</organism>
<feature type="binding site" evidence="7">
    <location>
        <position position="179"/>
    </location>
    <ligand>
        <name>phosphoenolpyruvate</name>
        <dbReference type="ChEBI" id="CHEBI:58702"/>
    </ligand>
</feature>
<evidence type="ECO:0000256" key="3">
    <source>
        <dbReference type="ARBA" id="ARBA00022605"/>
    </source>
</evidence>
<dbReference type="CDD" id="cd01556">
    <property type="entry name" value="EPSP_synthase"/>
    <property type="match status" value="1"/>
</dbReference>
<comment type="function">
    <text evidence="7">Catalyzes the transfer of the enolpyruvyl moiety of phosphoenolpyruvate (PEP) to the 5-hydroxyl of shikimate-3-phosphate (S3P) to produce enolpyruvyl shikimate-3-phosphate and inorganic phosphate.</text>
</comment>
<comment type="caution">
    <text evidence="7">Lacks conserved residue(s) required for the propagation of feature annotation.</text>
</comment>
<evidence type="ECO:0000259" key="8">
    <source>
        <dbReference type="Pfam" id="PF00275"/>
    </source>
</evidence>
<evidence type="ECO:0000313" key="9">
    <source>
        <dbReference type="EMBL" id="MBM6738121.1"/>
    </source>
</evidence>
<dbReference type="EMBL" id="JACLYY010000007">
    <property type="protein sequence ID" value="MBM6738121.1"/>
    <property type="molecule type" value="Genomic_DNA"/>
</dbReference>
<dbReference type="HAMAP" id="MF_00210">
    <property type="entry name" value="EPSP_synth"/>
    <property type="match status" value="1"/>
</dbReference>